<dbReference type="InParanoid" id="A0A0D8JU34"/>
<dbReference type="Proteomes" id="UP000001261">
    <property type="component" value="Unassembled WGS sequence"/>
</dbReference>
<evidence type="ECO:0000313" key="1">
    <source>
        <dbReference type="EMBL" id="KJF60860.1"/>
    </source>
</evidence>
<dbReference type="GeneID" id="24164909"/>
<accession>A0A0D8JU34</accession>
<name>A0A0D8JU34_COCIM</name>
<dbReference type="KEGG" id="cim:CIMG_13282"/>
<dbReference type="VEuPathDB" id="FungiDB:CIMG_13282"/>
<dbReference type="RefSeq" id="XP_004445119.1">
    <property type="nucleotide sequence ID" value="XM_004445062.1"/>
</dbReference>
<reference evidence="2" key="1">
    <citation type="journal article" date="2009" name="Genome Res.">
        <title>Comparative genomic analyses of the human fungal pathogens Coccidioides and their relatives.</title>
        <authorList>
            <person name="Sharpton T.J."/>
            <person name="Stajich J.E."/>
            <person name="Rounsley S.D."/>
            <person name="Gardner M.J."/>
            <person name="Wortman J.R."/>
            <person name="Jordar V.S."/>
            <person name="Maiti R."/>
            <person name="Kodira C.D."/>
            <person name="Neafsey D.E."/>
            <person name="Zeng Q."/>
            <person name="Hung C.-Y."/>
            <person name="McMahan C."/>
            <person name="Muszewska A."/>
            <person name="Grynberg M."/>
            <person name="Mandel M.A."/>
            <person name="Kellner E.M."/>
            <person name="Barker B.M."/>
            <person name="Galgiani J.N."/>
            <person name="Orbach M.J."/>
            <person name="Kirkland T.N."/>
            <person name="Cole G.T."/>
            <person name="Henn M.R."/>
            <person name="Birren B.W."/>
            <person name="Taylor J.W."/>
        </authorList>
    </citation>
    <scope>NUCLEOTIDE SEQUENCE [LARGE SCALE GENOMIC DNA]</scope>
    <source>
        <strain evidence="2">RS</strain>
    </source>
</reference>
<dbReference type="AlphaFoldDB" id="A0A0D8JU34"/>
<protein>
    <submittedName>
        <fullName evidence="1">Uncharacterized protein</fullName>
    </submittedName>
</protein>
<gene>
    <name evidence="1" type="ORF">CIMG_13282</name>
</gene>
<sequence length="99" mass="10626">MPPDAHNLGPTLPTKPKVMRGAVPLFSLTICPPSATNFGVAPQWLQGRMTATSKGPGLWRFFPLRSLAHGTPSQISKRTSSRIVVKRPLPGQTAPTISL</sequence>
<proteinExistence type="predicted"/>
<keyword evidence="2" id="KW-1185">Reference proteome</keyword>
<organism evidence="1 2">
    <name type="scientific">Coccidioides immitis (strain RS)</name>
    <name type="common">Valley fever fungus</name>
    <dbReference type="NCBI Taxonomy" id="246410"/>
    <lineage>
        <taxon>Eukaryota</taxon>
        <taxon>Fungi</taxon>
        <taxon>Dikarya</taxon>
        <taxon>Ascomycota</taxon>
        <taxon>Pezizomycotina</taxon>
        <taxon>Eurotiomycetes</taxon>
        <taxon>Eurotiomycetidae</taxon>
        <taxon>Onygenales</taxon>
        <taxon>Onygenaceae</taxon>
        <taxon>Coccidioides</taxon>
    </lineage>
</organism>
<dbReference type="EMBL" id="GG704913">
    <property type="protein sequence ID" value="KJF60860.1"/>
    <property type="molecule type" value="Genomic_DNA"/>
</dbReference>
<reference evidence="2" key="2">
    <citation type="journal article" date="2010" name="Genome Res.">
        <title>Population genomic sequencing of Coccidioides fungi reveals recent hybridization and transposon control.</title>
        <authorList>
            <person name="Neafsey D.E."/>
            <person name="Barker B.M."/>
            <person name="Sharpton T.J."/>
            <person name="Stajich J.E."/>
            <person name="Park D.J."/>
            <person name="Whiston E."/>
            <person name="Hung C.-Y."/>
            <person name="McMahan C."/>
            <person name="White J."/>
            <person name="Sykes S."/>
            <person name="Heiman D."/>
            <person name="Young S."/>
            <person name="Zeng Q."/>
            <person name="Abouelleil A."/>
            <person name="Aftuck L."/>
            <person name="Bessette D."/>
            <person name="Brown A."/>
            <person name="FitzGerald M."/>
            <person name="Lui A."/>
            <person name="Macdonald J.P."/>
            <person name="Priest M."/>
            <person name="Orbach M.J."/>
            <person name="Galgiani J.N."/>
            <person name="Kirkland T.N."/>
            <person name="Cole G.T."/>
            <person name="Birren B.W."/>
            <person name="Henn M.R."/>
            <person name="Taylor J.W."/>
            <person name="Rounsley S.D."/>
        </authorList>
    </citation>
    <scope>GENOME REANNOTATION</scope>
    <source>
        <strain evidence="2">RS</strain>
    </source>
</reference>
<evidence type="ECO:0000313" key="2">
    <source>
        <dbReference type="Proteomes" id="UP000001261"/>
    </source>
</evidence>